<evidence type="ECO:0000256" key="4">
    <source>
        <dbReference type="ARBA" id="ARBA00022980"/>
    </source>
</evidence>
<keyword evidence="5" id="KW-0496">Mitochondrion</keyword>
<dbReference type="OrthoDB" id="274828at2759"/>
<dbReference type="PANTHER" id="PTHR12810:SF0">
    <property type="entry name" value="SMALL RIBOSOMAL SUBUNIT PROTEIN MS29"/>
    <property type="match status" value="1"/>
</dbReference>
<evidence type="ECO:0000256" key="6">
    <source>
        <dbReference type="ARBA" id="ARBA00023274"/>
    </source>
</evidence>
<evidence type="ECO:0000256" key="3">
    <source>
        <dbReference type="ARBA" id="ARBA00022946"/>
    </source>
</evidence>
<evidence type="ECO:0000313" key="10">
    <source>
        <dbReference type="Proteomes" id="UP000235786"/>
    </source>
</evidence>
<keyword evidence="10" id="KW-1185">Reference proteome</keyword>
<name>A0A2J6RLV2_HYAVF</name>
<dbReference type="Pfam" id="PF10236">
    <property type="entry name" value="DAP3"/>
    <property type="match status" value="1"/>
</dbReference>
<dbReference type="Proteomes" id="UP000235786">
    <property type="component" value="Unassembled WGS sequence"/>
</dbReference>
<evidence type="ECO:0000256" key="2">
    <source>
        <dbReference type="ARBA" id="ARBA00009863"/>
    </source>
</evidence>
<sequence>MANTNCLRCLARPAFPSPNILNATTRAGMGIQRRAASKLAKPSNTQGRKNEKVKGQKTLRIKKKAPVKTGKPPAPGERKAMRKRIVLSNTNALEVEGLRELDSKMLGEWEESVVRELQAGEDDLVMQGALGLLEGEGGEAKGEAKVVGKVVALMGSTVDSLRAVEAFKTTQGWGLFRRPGLLIREESVALSKKLILSEEGGVLRLVIDGERGTGKSLLLLHAMATAFVRGWVVVNIPEAQEVTNAMNDYAPLPGTTPTLYSQPSYTATWLSQINKANLALLSEMELTLTHNLPIPLQSNISLSRLCELGARDPDVAWPVFQAFWAELMAEGRPPVLLSLDGLSNVMRESAYRAPDVSLVHAHDLAIVNHFVGYLSGEKELVNGGAVLAATNRSHAPRSKSLDLMLTQLLEAQVGEEEITEKDPFEKGYDSRVEWALGVKEAEASVEADVEGVETASSPSSVKEVKKEENVEAAVEKVQTVPGPVEVLKLKGLSKVEARGLMEYWAKSGVLRKTVNEQEVAEKWALAGKGVVAEIERGALRMRI</sequence>
<organism evidence="9 10">
    <name type="scientific">Hyaloscypha variabilis (strain UAMH 11265 / GT02V1 / F)</name>
    <name type="common">Meliniomyces variabilis</name>
    <dbReference type="NCBI Taxonomy" id="1149755"/>
    <lineage>
        <taxon>Eukaryota</taxon>
        <taxon>Fungi</taxon>
        <taxon>Dikarya</taxon>
        <taxon>Ascomycota</taxon>
        <taxon>Pezizomycotina</taxon>
        <taxon>Leotiomycetes</taxon>
        <taxon>Helotiales</taxon>
        <taxon>Hyaloscyphaceae</taxon>
        <taxon>Hyaloscypha</taxon>
        <taxon>Hyaloscypha variabilis</taxon>
    </lineage>
</organism>
<dbReference type="EMBL" id="KZ613946">
    <property type="protein sequence ID" value="PMD39500.1"/>
    <property type="molecule type" value="Genomic_DNA"/>
</dbReference>
<proteinExistence type="inferred from homology"/>
<gene>
    <name evidence="9" type="ORF">L207DRAFT_566483</name>
</gene>
<reference evidence="9 10" key="1">
    <citation type="submission" date="2016-04" db="EMBL/GenBank/DDBJ databases">
        <title>A degradative enzymes factory behind the ericoid mycorrhizal symbiosis.</title>
        <authorList>
            <consortium name="DOE Joint Genome Institute"/>
            <person name="Martino E."/>
            <person name="Morin E."/>
            <person name="Grelet G."/>
            <person name="Kuo A."/>
            <person name="Kohler A."/>
            <person name="Daghino S."/>
            <person name="Barry K."/>
            <person name="Choi C."/>
            <person name="Cichocki N."/>
            <person name="Clum A."/>
            <person name="Copeland A."/>
            <person name="Hainaut M."/>
            <person name="Haridas S."/>
            <person name="Labutti K."/>
            <person name="Lindquist E."/>
            <person name="Lipzen A."/>
            <person name="Khouja H.-R."/>
            <person name="Murat C."/>
            <person name="Ohm R."/>
            <person name="Olson A."/>
            <person name="Spatafora J."/>
            <person name="Veneault-Fourrey C."/>
            <person name="Henrissat B."/>
            <person name="Grigoriev I."/>
            <person name="Martin F."/>
            <person name="Perotto S."/>
        </authorList>
    </citation>
    <scope>NUCLEOTIDE SEQUENCE [LARGE SCALE GENOMIC DNA]</scope>
    <source>
        <strain evidence="9 10">F</strain>
    </source>
</reference>
<evidence type="ECO:0000256" key="8">
    <source>
        <dbReference type="SAM" id="MobiDB-lite"/>
    </source>
</evidence>
<dbReference type="GO" id="GO:0005763">
    <property type="term" value="C:mitochondrial small ribosomal subunit"/>
    <property type="evidence" value="ECO:0007669"/>
    <property type="project" value="TreeGrafter"/>
</dbReference>
<dbReference type="PANTHER" id="PTHR12810">
    <property type="entry name" value="MITOCHONDRIAL 28S RIBOSOMAL PROTEIN S29"/>
    <property type="match status" value="1"/>
</dbReference>
<protein>
    <recommendedName>
        <fullName evidence="7">Small ribosomal subunit protein mS29</fullName>
    </recommendedName>
</protein>
<feature type="compositionally biased region" description="Basic residues" evidence="8">
    <location>
        <begin position="55"/>
        <end position="66"/>
    </location>
</feature>
<comment type="similarity">
    <text evidence="2">Belongs to the mitochondrion-specific ribosomal protein mS29 family.</text>
</comment>
<feature type="region of interest" description="Disordered" evidence="8">
    <location>
        <begin position="33"/>
        <end position="78"/>
    </location>
</feature>
<evidence type="ECO:0000313" key="9">
    <source>
        <dbReference type="EMBL" id="PMD39500.1"/>
    </source>
</evidence>
<evidence type="ECO:0000256" key="7">
    <source>
        <dbReference type="ARBA" id="ARBA00035140"/>
    </source>
</evidence>
<keyword evidence="6" id="KW-0687">Ribonucleoprotein</keyword>
<dbReference type="GO" id="GO:0003735">
    <property type="term" value="F:structural constituent of ribosome"/>
    <property type="evidence" value="ECO:0007669"/>
    <property type="project" value="TreeGrafter"/>
</dbReference>
<comment type="subcellular location">
    <subcellularLocation>
        <location evidence="1">Mitochondrion</location>
    </subcellularLocation>
</comment>
<evidence type="ECO:0000256" key="1">
    <source>
        <dbReference type="ARBA" id="ARBA00004173"/>
    </source>
</evidence>
<evidence type="ECO:0000256" key="5">
    <source>
        <dbReference type="ARBA" id="ARBA00023128"/>
    </source>
</evidence>
<dbReference type="STRING" id="1149755.A0A2J6RLV2"/>
<dbReference type="AlphaFoldDB" id="A0A2J6RLV2"/>
<dbReference type="InterPro" id="IPR019368">
    <property type="entry name" value="Ribosomal_mS29"/>
</dbReference>
<keyword evidence="3" id="KW-0809">Transit peptide</keyword>
<keyword evidence="4" id="KW-0689">Ribosomal protein</keyword>
<accession>A0A2J6RLV2</accession>